<dbReference type="Pfam" id="PF14620">
    <property type="entry name" value="YPEB_PepSY1-2"/>
    <property type="match status" value="1"/>
</dbReference>
<dbReference type="Proteomes" id="UP000184389">
    <property type="component" value="Unassembled WGS sequence"/>
</dbReference>
<dbReference type="OrthoDB" id="2372097at2"/>
<evidence type="ECO:0000313" key="4">
    <source>
        <dbReference type="EMBL" id="SHH75355.1"/>
    </source>
</evidence>
<proteinExistence type="predicted"/>
<dbReference type="InterPro" id="IPR025711">
    <property type="entry name" value="PepSY"/>
</dbReference>
<dbReference type="GO" id="GO:0009847">
    <property type="term" value="P:spore germination"/>
    <property type="evidence" value="ECO:0007669"/>
    <property type="project" value="InterPro"/>
</dbReference>
<dbReference type="AlphaFoldDB" id="A0A1M5VJH5"/>
<name>A0A1M5VJH5_9FIRM</name>
<keyword evidence="5" id="KW-1185">Reference proteome</keyword>
<dbReference type="EMBL" id="FQXR01000004">
    <property type="protein sequence ID" value="SHH75355.1"/>
    <property type="molecule type" value="Genomic_DNA"/>
</dbReference>
<gene>
    <name evidence="4" type="ORF">SAMN02745180_00926</name>
</gene>
<evidence type="ECO:0000313" key="5">
    <source>
        <dbReference type="Proteomes" id="UP000184389"/>
    </source>
</evidence>
<accession>A0A1M5VJH5</accession>
<dbReference type="RefSeq" id="WP_072743560.1">
    <property type="nucleotide sequence ID" value="NZ_FQXR01000004.1"/>
</dbReference>
<protein>
    <submittedName>
        <fullName evidence="4">Germination protein YpeB</fullName>
    </submittedName>
</protein>
<feature type="domain" description="Sporulation protein YpeB N-terminal" evidence="3">
    <location>
        <begin position="30"/>
        <end position="162"/>
    </location>
</feature>
<dbReference type="InterPro" id="IPR014239">
    <property type="entry name" value="YpeB_PepSY1-2"/>
</dbReference>
<sequence length="454" mass="51622">MRDKRWILPTILSIALVVSIVWGYNQLTDKRQLQTNLTNDYQRLFYDAKKHVENVQVSLSKALVSESREQNVLLLSQIMNEAYSAQDKLSQLPVTHSEIAKTEKFLTQVADYSFSLMQSHLDGEELTSKQREALFKLQEGSANFNGELSALHDKILEQNFTVENTKGRQKNKLEEANKKMFATSLGSIEKQMGKAPELIYDGPFSDQELNKKPVGLGNKKFTQSEAEKVARDFLGNKKIDKVTPFEKGQDISTARIPSYTFSILPKNTPKEMAIYIGVSEAGGKVVWMANPRGVSNVNISAKQAEERAAKFLKEKGYQDMEPNYSLKYDGTMLFNFAYKQDEVTIYPDLVKVKVALDNGEIVGFDSSTYLMNHKDRNIEKPSLTKEEARKKVRVDFDINSIRLAMIPKGSKELLCYEFKGKYKDSDFIIYINAMSGKEEQILQIIKDENGTLTF</sequence>
<feature type="domain" description="Sporulation protein YpeB PepSY1 and PepSY2" evidence="2">
    <location>
        <begin position="184"/>
        <end position="378"/>
    </location>
</feature>
<organism evidence="4 5">
    <name type="scientific">Sporanaerobacter acetigenes DSM 13106</name>
    <dbReference type="NCBI Taxonomy" id="1123281"/>
    <lineage>
        <taxon>Bacteria</taxon>
        <taxon>Bacillati</taxon>
        <taxon>Bacillota</taxon>
        <taxon>Tissierellia</taxon>
        <taxon>Tissierellales</taxon>
        <taxon>Sporanaerobacteraceae</taxon>
        <taxon>Sporanaerobacter</taxon>
    </lineage>
</organism>
<reference evidence="4 5" key="1">
    <citation type="submission" date="2016-11" db="EMBL/GenBank/DDBJ databases">
        <authorList>
            <person name="Jaros S."/>
            <person name="Januszkiewicz K."/>
            <person name="Wedrychowicz H."/>
        </authorList>
    </citation>
    <scope>NUCLEOTIDE SEQUENCE [LARGE SCALE GENOMIC DNA]</scope>
    <source>
        <strain evidence="4 5">DSM 13106</strain>
    </source>
</reference>
<dbReference type="Pfam" id="PF03413">
    <property type="entry name" value="PepSY"/>
    <property type="match status" value="1"/>
</dbReference>
<dbReference type="NCBIfam" id="TIGR02889">
    <property type="entry name" value="spore_YpeB"/>
    <property type="match status" value="1"/>
</dbReference>
<dbReference type="Pfam" id="PF20769">
    <property type="entry name" value="YPEB_N"/>
    <property type="match status" value="1"/>
</dbReference>
<evidence type="ECO:0000259" key="3">
    <source>
        <dbReference type="Pfam" id="PF20769"/>
    </source>
</evidence>
<dbReference type="InterPro" id="IPR048402">
    <property type="entry name" value="YpeB_N"/>
</dbReference>
<evidence type="ECO:0000259" key="1">
    <source>
        <dbReference type="Pfam" id="PF03413"/>
    </source>
</evidence>
<evidence type="ECO:0000259" key="2">
    <source>
        <dbReference type="Pfam" id="PF14620"/>
    </source>
</evidence>
<dbReference type="STRING" id="1123281.SAMN02745180_00926"/>
<feature type="domain" description="PepSY" evidence="1">
    <location>
        <begin position="383"/>
        <end position="438"/>
    </location>
</feature>